<dbReference type="AlphaFoldDB" id="A0A376BBV8"/>
<keyword evidence="1" id="KW-0479">Metal-binding</keyword>
<keyword evidence="1" id="KW-0863">Zinc-finger</keyword>
<accession>A0A376BBV8</accession>
<feature type="zinc finger region" description="C3H1-type" evidence="1">
    <location>
        <begin position="240"/>
        <end position="267"/>
    </location>
</feature>
<dbReference type="VEuPathDB" id="FungiDB:SCODWIG_03935"/>
<reference evidence="4" key="1">
    <citation type="submission" date="2018-06" db="EMBL/GenBank/DDBJ databases">
        <authorList>
            <person name="Guldener U."/>
        </authorList>
    </citation>
    <scope>NUCLEOTIDE SEQUENCE [LARGE SCALE GENOMIC DNA]</scope>
    <source>
        <strain evidence="4">UTAD17</strain>
    </source>
</reference>
<dbReference type="EMBL" id="UFAJ01001215">
    <property type="protein sequence ID" value="SSD62173.1"/>
    <property type="molecule type" value="Genomic_DNA"/>
</dbReference>
<feature type="zinc finger region" description="C3H1-type" evidence="1">
    <location>
        <begin position="345"/>
        <end position="373"/>
    </location>
</feature>
<evidence type="ECO:0000256" key="1">
    <source>
        <dbReference type="PROSITE-ProRule" id="PRU00723"/>
    </source>
</evidence>
<evidence type="ECO:0000313" key="4">
    <source>
        <dbReference type="Proteomes" id="UP000262825"/>
    </source>
</evidence>
<evidence type="ECO:0000259" key="2">
    <source>
        <dbReference type="PROSITE" id="PS50103"/>
    </source>
</evidence>
<proteinExistence type="predicted"/>
<evidence type="ECO:0000313" key="3">
    <source>
        <dbReference type="EMBL" id="SSD62173.1"/>
    </source>
</evidence>
<name>A0A376BBV8_9ASCO</name>
<organism evidence="3 4">
    <name type="scientific">Saccharomycodes ludwigii</name>
    <dbReference type="NCBI Taxonomy" id="36035"/>
    <lineage>
        <taxon>Eukaryota</taxon>
        <taxon>Fungi</taxon>
        <taxon>Dikarya</taxon>
        <taxon>Ascomycota</taxon>
        <taxon>Saccharomycotina</taxon>
        <taxon>Saccharomycetes</taxon>
        <taxon>Saccharomycodales</taxon>
        <taxon>Saccharomycodaceae</taxon>
        <taxon>Saccharomycodes</taxon>
    </lineage>
</organism>
<dbReference type="OrthoDB" id="410307at2759"/>
<dbReference type="Proteomes" id="UP000262825">
    <property type="component" value="Unassembled WGS sequence"/>
</dbReference>
<dbReference type="GO" id="GO:0008270">
    <property type="term" value="F:zinc ion binding"/>
    <property type="evidence" value="ECO:0007669"/>
    <property type="project" value="UniProtKB-KW"/>
</dbReference>
<feature type="domain" description="C3H1-type" evidence="2">
    <location>
        <begin position="240"/>
        <end position="267"/>
    </location>
</feature>
<protein>
    <recommendedName>
        <fullName evidence="2">C3H1-type domain-containing protein</fullName>
    </recommendedName>
</protein>
<dbReference type="SMART" id="SM00356">
    <property type="entry name" value="ZnF_C3H1"/>
    <property type="match status" value="3"/>
</dbReference>
<gene>
    <name evidence="3" type="ORF">SCODWIG_03935</name>
</gene>
<feature type="domain" description="C3H1-type" evidence="2">
    <location>
        <begin position="345"/>
        <end position="373"/>
    </location>
</feature>
<dbReference type="PROSITE" id="PS50103">
    <property type="entry name" value="ZF_C3H1"/>
    <property type="match status" value="2"/>
</dbReference>
<dbReference type="InterPro" id="IPR000571">
    <property type="entry name" value="Znf_CCCH"/>
</dbReference>
<keyword evidence="1" id="KW-0862">Zinc</keyword>
<sequence length="515" mass="59832">MPSSKIELQLEIKSLIDSIDLYFKTDASQIQTDIKQQKKAEDLIRQQKDLQNYKNLLLKHQNFTGKLNEFLCNLMICHNNDFFKFVENKKSAKYNRKQIFNVYAKLRKILHQINSYPEHDIVYLDLDPIFGGGIFQVVDYGYRLINVGLTLEDLWILKSQDGSQYYSIVDPDCILNYLIWFDSVINGNFKNIGNFAKFKHKKSLKFNGNRYRPNKNGDLTLGVSKKLKTFTVQGVHLSRNILPQPCKFFIKFGKCTNSNCSFIHDPSYISLCRSFFISGYCHHQQNCNTLHSDIGNEYIVPHCTKYWNGECLFTYGAESNFANGDSLPLIPKDQCCKYIHKCRVIPQYPSCRQFSHLGYCYRGLNCKFPHLWACADDHSFRCCFLKNCKYPHVEMNSIANKKKSESGGVNVYDEIFEEKTLNLLKVDFNDFLIPLGYGMKKLILNLSTSEHWYGLKKRELSHNIPDRIFRNADQNLVIEKENVVQNNGFANSSLDFLKLPSSSESSEYEFDDDDD</sequence>
<keyword evidence="4" id="KW-1185">Reference proteome</keyword>